<evidence type="ECO:0000256" key="3">
    <source>
        <dbReference type="ARBA" id="ARBA00012663"/>
    </source>
</evidence>
<dbReference type="EC" id="3.2.1.52" evidence="3"/>
<dbReference type="InterPro" id="IPR001764">
    <property type="entry name" value="Glyco_hydro_3_N"/>
</dbReference>
<comment type="caution">
    <text evidence="7">The sequence shown here is derived from an EMBL/GenBank/DDBJ whole genome shotgun (WGS) entry which is preliminary data.</text>
</comment>
<dbReference type="PANTHER" id="PTHR30480">
    <property type="entry name" value="BETA-HEXOSAMINIDASE-RELATED"/>
    <property type="match status" value="1"/>
</dbReference>
<evidence type="ECO:0000313" key="7">
    <source>
        <dbReference type="EMBL" id="GAB1251508.1"/>
    </source>
</evidence>
<dbReference type="EMBL" id="BAAFSF010000001">
    <property type="protein sequence ID" value="GAB1251508.1"/>
    <property type="molecule type" value="Genomic_DNA"/>
</dbReference>
<gene>
    <name evidence="7" type="ORF">Tsumi_06120</name>
</gene>
<keyword evidence="4" id="KW-0378">Hydrolase</keyword>
<dbReference type="Gene3D" id="3.20.20.300">
    <property type="entry name" value="Glycoside hydrolase, family 3, N-terminal domain"/>
    <property type="match status" value="1"/>
</dbReference>
<reference evidence="7 8" key="1">
    <citation type="journal article" date="2025" name="Int. J. Syst. Evol. Microbiol.">
        <title>Desulfovibrio falkowii sp. nov., Porphyromonas miyakawae sp. nov., Mediterraneibacter flintii sp. nov. and Owariibacterium komagatae gen. nov., sp. nov., isolated from human faeces.</title>
        <authorList>
            <person name="Hamaguchi T."/>
            <person name="Ohara M."/>
            <person name="Hisatomi A."/>
            <person name="Sekiguchi K."/>
            <person name="Takeda J.I."/>
            <person name="Ueyama J."/>
            <person name="Ito M."/>
            <person name="Nishiwaki H."/>
            <person name="Ogi T."/>
            <person name="Hirayama M."/>
            <person name="Ohkuma M."/>
            <person name="Sakamoto M."/>
            <person name="Ohno K."/>
        </authorList>
    </citation>
    <scope>NUCLEOTIDE SEQUENCE [LARGE SCALE GENOMIC DNA]</scope>
    <source>
        <strain evidence="7 8">13CB11C</strain>
    </source>
</reference>
<feature type="domain" description="Glycoside hydrolase family 3 N-terminal" evidence="6">
    <location>
        <begin position="41"/>
        <end position="351"/>
    </location>
</feature>
<protein>
    <recommendedName>
        <fullName evidence="3">beta-N-acetylhexosaminidase</fullName>
        <ecNumber evidence="3">3.2.1.52</ecNumber>
    </recommendedName>
</protein>
<evidence type="ECO:0000313" key="8">
    <source>
        <dbReference type="Proteomes" id="UP001628220"/>
    </source>
</evidence>
<comment type="catalytic activity">
    <reaction evidence="1">
        <text>Hydrolysis of terminal non-reducing N-acetyl-D-hexosamine residues in N-acetyl-beta-D-hexosaminides.</text>
        <dbReference type="EC" id="3.2.1.52"/>
    </reaction>
</comment>
<dbReference type="SUPFAM" id="SSF51445">
    <property type="entry name" value="(Trans)glycosidases"/>
    <property type="match status" value="1"/>
</dbReference>
<dbReference type="InterPro" id="IPR017853">
    <property type="entry name" value="GH"/>
</dbReference>
<accession>A0ABQ0E1C1</accession>
<evidence type="ECO:0000256" key="4">
    <source>
        <dbReference type="ARBA" id="ARBA00022801"/>
    </source>
</evidence>
<evidence type="ECO:0000256" key="1">
    <source>
        <dbReference type="ARBA" id="ARBA00001231"/>
    </source>
</evidence>
<evidence type="ECO:0000256" key="5">
    <source>
        <dbReference type="ARBA" id="ARBA00023295"/>
    </source>
</evidence>
<keyword evidence="8" id="KW-1185">Reference proteome</keyword>
<dbReference type="InterPro" id="IPR050226">
    <property type="entry name" value="NagZ_Beta-hexosaminidase"/>
</dbReference>
<keyword evidence="5" id="KW-0326">Glycosidase</keyword>
<organism evidence="7 8">
    <name type="scientific">Porphyromonas miyakawae</name>
    <dbReference type="NCBI Taxonomy" id="3137470"/>
    <lineage>
        <taxon>Bacteria</taxon>
        <taxon>Pseudomonadati</taxon>
        <taxon>Bacteroidota</taxon>
        <taxon>Bacteroidia</taxon>
        <taxon>Bacteroidales</taxon>
        <taxon>Porphyromonadaceae</taxon>
        <taxon>Porphyromonas</taxon>
    </lineage>
</organism>
<sequence length="609" mass="66424">MDATTFSVKEQPKRKEASLLSICREKESEIDALLGSMSIEQLVGQLIVPILYPSTDESQIKTAQTIVHQIGAGGILFQKGDPFAQYMMTQRLNEVSDIPLLITADAEWGLAMRLHSTIRYPRNGALSNCSSEQITQMGNDLAAQCNIMGIHVNFAPVVDINNNPANPVIGTRSFGTTKDEVIRCALAFSQGMESRGILTVAKHFPGHGNTNKDSHKTLPTISGSASSIRENEIAAFRAYIAAGYGGIMVGHLSVPSLDSSKKPASLSNPIVTTLLREELGFQGLVFTDGLQMSGVQQGSKHPIGVACLLAGNDLLLGPIDPIQMHKEIVQAVNQGILTRSLLESHVKRVLRAKYALIGSIKTGQEHKHCNSENELLAEINSERFCAHADQLWYESLQIQKNAALFPLSTHIPIGLLELGKGGGATGTFRKSLNELGIKLQAVLVAHEDNSLEDIINQFKGCEIVLVNSYEGKQNAALVTALSSHYRVIYAHFASPYSFNCKRAGTNKSESVVCAYESCDEAKRAYAARLFFSKDSEARQKFYIVRPKGRVGKKETINKFSSLPNPCIAGMKAVSTKRIPKHSIINATLGYCNSKLPLQRPECNYSKSHT</sequence>
<comment type="similarity">
    <text evidence="2">Belongs to the glycosyl hydrolase 3 family.</text>
</comment>
<evidence type="ECO:0000259" key="6">
    <source>
        <dbReference type="Pfam" id="PF00933"/>
    </source>
</evidence>
<proteinExistence type="inferred from homology"/>
<name>A0ABQ0E1C1_9PORP</name>
<dbReference type="Pfam" id="PF00933">
    <property type="entry name" value="Glyco_hydro_3"/>
    <property type="match status" value="1"/>
</dbReference>
<dbReference type="InterPro" id="IPR036962">
    <property type="entry name" value="Glyco_hydro_3_N_sf"/>
</dbReference>
<dbReference type="Proteomes" id="UP001628220">
    <property type="component" value="Unassembled WGS sequence"/>
</dbReference>
<evidence type="ECO:0000256" key="2">
    <source>
        <dbReference type="ARBA" id="ARBA00005336"/>
    </source>
</evidence>
<dbReference type="PANTHER" id="PTHR30480:SF13">
    <property type="entry name" value="BETA-HEXOSAMINIDASE"/>
    <property type="match status" value="1"/>
</dbReference>